<dbReference type="PANTHER" id="PTHR30302:SF5">
    <property type="entry name" value="SLR1876 PROTEIN"/>
    <property type="match status" value="1"/>
</dbReference>
<dbReference type="NCBIfam" id="TIGR00072">
    <property type="entry name" value="hydrog_prot"/>
    <property type="match status" value="1"/>
</dbReference>
<dbReference type="Gene3D" id="3.40.50.1450">
    <property type="entry name" value="HybD-like"/>
    <property type="match status" value="1"/>
</dbReference>
<sequence>MNHLPSLIMGCGNPERGDDGLGPALIDRLARLHRSDIETDADYQLNIEDAAALVGRQRVLFVDASVSAPEPFLLEPLEPTSEIAFTSHSVTPGAVLALCQDHFHHSPEAWVMGIRGYRFEMGDGLTSAAQANLDAAFAHVIELLDRWKVISPEP</sequence>
<dbReference type="GO" id="GO:0008047">
    <property type="term" value="F:enzyme activator activity"/>
    <property type="evidence" value="ECO:0007669"/>
    <property type="project" value="InterPro"/>
</dbReference>
<accession>A0A5C6DC48</accession>
<dbReference type="GO" id="GO:0004175">
    <property type="term" value="F:endopeptidase activity"/>
    <property type="evidence" value="ECO:0007669"/>
    <property type="project" value="TreeGrafter"/>
</dbReference>
<dbReference type="SUPFAM" id="SSF53163">
    <property type="entry name" value="HybD-like"/>
    <property type="match status" value="1"/>
</dbReference>
<name>A0A5C6DC48_9BACT</name>
<dbReference type="RefSeq" id="WP_146528673.1">
    <property type="nucleotide sequence ID" value="NZ_SJPV01000008.1"/>
</dbReference>
<keyword evidence="2" id="KW-1185">Reference proteome</keyword>
<dbReference type="Proteomes" id="UP000319143">
    <property type="component" value="Unassembled WGS sequence"/>
</dbReference>
<evidence type="ECO:0000313" key="2">
    <source>
        <dbReference type="Proteomes" id="UP000319143"/>
    </source>
</evidence>
<gene>
    <name evidence="1" type="ORF">Poly41_44150</name>
</gene>
<evidence type="ECO:0008006" key="3">
    <source>
        <dbReference type="Google" id="ProtNLM"/>
    </source>
</evidence>
<dbReference type="PANTHER" id="PTHR30302">
    <property type="entry name" value="HYDROGENASE 1 MATURATION PROTEASE"/>
    <property type="match status" value="1"/>
</dbReference>
<organism evidence="1 2">
    <name type="scientific">Novipirellula artificiosorum</name>
    <dbReference type="NCBI Taxonomy" id="2528016"/>
    <lineage>
        <taxon>Bacteria</taxon>
        <taxon>Pseudomonadati</taxon>
        <taxon>Planctomycetota</taxon>
        <taxon>Planctomycetia</taxon>
        <taxon>Pirellulales</taxon>
        <taxon>Pirellulaceae</taxon>
        <taxon>Novipirellula</taxon>
    </lineage>
</organism>
<dbReference type="AlphaFoldDB" id="A0A5C6DC48"/>
<dbReference type="EMBL" id="SJPV01000008">
    <property type="protein sequence ID" value="TWU34268.1"/>
    <property type="molecule type" value="Genomic_DNA"/>
</dbReference>
<proteinExistence type="predicted"/>
<evidence type="ECO:0000313" key="1">
    <source>
        <dbReference type="EMBL" id="TWU34268.1"/>
    </source>
</evidence>
<dbReference type="GO" id="GO:0016485">
    <property type="term" value="P:protein processing"/>
    <property type="evidence" value="ECO:0007669"/>
    <property type="project" value="TreeGrafter"/>
</dbReference>
<dbReference type="InterPro" id="IPR000671">
    <property type="entry name" value="Peptidase_A31"/>
</dbReference>
<comment type="caution">
    <text evidence="1">The sequence shown here is derived from an EMBL/GenBank/DDBJ whole genome shotgun (WGS) entry which is preliminary data.</text>
</comment>
<dbReference type="InterPro" id="IPR023430">
    <property type="entry name" value="Pept_HybD-like_dom_sf"/>
</dbReference>
<reference evidence="1 2" key="1">
    <citation type="submission" date="2019-02" db="EMBL/GenBank/DDBJ databases">
        <title>Deep-cultivation of Planctomycetes and their phenomic and genomic characterization uncovers novel biology.</title>
        <authorList>
            <person name="Wiegand S."/>
            <person name="Jogler M."/>
            <person name="Boedeker C."/>
            <person name="Pinto D."/>
            <person name="Vollmers J."/>
            <person name="Rivas-Marin E."/>
            <person name="Kohn T."/>
            <person name="Peeters S.H."/>
            <person name="Heuer A."/>
            <person name="Rast P."/>
            <person name="Oberbeckmann S."/>
            <person name="Bunk B."/>
            <person name="Jeske O."/>
            <person name="Meyerdierks A."/>
            <person name="Storesund J.E."/>
            <person name="Kallscheuer N."/>
            <person name="Luecker S."/>
            <person name="Lage O.M."/>
            <person name="Pohl T."/>
            <person name="Merkel B.J."/>
            <person name="Hornburger P."/>
            <person name="Mueller R.-W."/>
            <person name="Bruemmer F."/>
            <person name="Labrenz M."/>
            <person name="Spormann A.M."/>
            <person name="Op Den Camp H."/>
            <person name="Overmann J."/>
            <person name="Amann R."/>
            <person name="Jetten M.S.M."/>
            <person name="Mascher T."/>
            <person name="Medema M.H."/>
            <person name="Devos D.P."/>
            <person name="Kaster A.-K."/>
            <person name="Ovreas L."/>
            <person name="Rohde M."/>
            <person name="Galperin M.Y."/>
            <person name="Jogler C."/>
        </authorList>
    </citation>
    <scope>NUCLEOTIDE SEQUENCE [LARGE SCALE GENOMIC DNA]</scope>
    <source>
        <strain evidence="1 2">Poly41</strain>
    </source>
</reference>
<dbReference type="OrthoDB" id="9792731at2"/>
<dbReference type="CDD" id="cd06066">
    <property type="entry name" value="H2MP_NAD-link-bidir"/>
    <property type="match status" value="1"/>
</dbReference>
<protein>
    <recommendedName>
        <fullName evidence="3">Hydrogenase maturation protease</fullName>
    </recommendedName>
</protein>